<accession>A0AAU7DLY3</accession>
<dbReference type="RefSeq" id="WP_348264122.1">
    <property type="nucleotide sequence ID" value="NZ_CP121196.1"/>
</dbReference>
<dbReference type="EMBL" id="CP121196">
    <property type="protein sequence ID" value="XBH18904.1"/>
    <property type="molecule type" value="Genomic_DNA"/>
</dbReference>
<proteinExistence type="predicted"/>
<evidence type="ECO:0000313" key="1">
    <source>
        <dbReference type="EMBL" id="XBH18904.1"/>
    </source>
</evidence>
<dbReference type="AlphaFoldDB" id="A0AAU7DLY3"/>
<reference evidence="1" key="1">
    <citation type="submission" date="2023-03" db="EMBL/GenBank/DDBJ databases">
        <title>Edaphobacter sp.</title>
        <authorList>
            <person name="Huber K.J."/>
            <person name="Papendorf J."/>
            <person name="Pilke C."/>
            <person name="Bunk B."/>
            <person name="Sproeer C."/>
            <person name="Pester M."/>
        </authorList>
    </citation>
    <scope>NUCLEOTIDE SEQUENCE</scope>
    <source>
        <strain evidence="1">DSM 110680</strain>
    </source>
</reference>
<protein>
    <submittedName>
        <fullName evidence="1">Uncharacterized protein</fullName>
    </submittedName>
</protein>
<gene>
    <name evidence="1" type="ORF">P8935_06200</name>
</gene>
<organism evidence="1">
    <name type="scientific">Telmatobacter sp. DSM 110680</name>
    <dbReference type="NCBI Taxonomy" id="3036704"/>
    <lineage>
        <taxon>Bacteria</taxon>
        <taxon>Pseudomonadati</taxon>
        <taxon>Acidobacteriota</taxon>
        <taxon>Terriglobia</taxon>
        <taxon>Terriglobales</taxon>
        <taxon>Acidobacteriaceae</taxon>
        <taxon>Telmatobacter</taxon>
    </lineage>
</organism>
<name>A0AAU7DLY3_9BACT</name>
<sequence>MRPFAYGLIGLIVSTAVTVSSGFASPLNSKLLSLVPPGAEIVSGFENHPVGQPHEHGRLLLSTRNDRLDLDDWQALAGVDGKRVVDEVIEVAASSGGGRLTEHLLLVGGHFDAERIFKAALLNGAETTEYEAGTALLIKPFAREQGEMLDTRWLVILNDRIAMLGTEVMVRKALQRYATHADIDMPLMERLTQMRSDVTSWNVVVGSPITEESLVFTQPNSMLTRLIEGAELLMVGTRFGPKIRVDFSLHVRNDHAKGVLTEKAASFADVFAKEPPAVSGSQPQPQRPLGNLSFEADRIHGSVELSASEFERWNEQGGFARRLQEPISRGE</sequence>